<reference evidence="1 2" key="1">
    <citation type="submission" date="2021-06" db="EMBL/GenBank/DDBJ databases">
        <title>Caerostris extrusa draft genome.</title>
        <authorList>
            <person name="Kono N."/>
            <person name="Arakawa K."/>
        </authorList>
    </citation>
    <scope>NUCLEOTIDE SEQUENCE [LARGE SCALE GENOMIC DNA]</scope>
</reference>
<protein>
    <submittedName>
        <fullName evidence="1">Uncharacterized protein</fullName>
    </submittedName>
</protein>
<dbReference type="EMBL" id="BPLR01013070">
    <property type="protein sequence ID" value="GIY58487.1"/>
    <property type="molecule type" value="Genomic_DNA"/>
</dbReference>
<dbReference type="Proteomes" id="UP001054945">
    <property type="component" value="Unassembled WGS sequence"/>
</dbReference>
<sequence>MSLVTHDIVLTRGRSDVTVAGCQHPVTSSRYPQRSKIHLFHVIVKKSDAITKSLPGIIPGVIPSVCRFIQALVLRHGKKSDVIMKSSPGIIPGGLTSTYIFLFIP</sequence>
<evidence type="ECO:0000313" key="1">
    <source>
        <dbReference type="EMBL" id="GIY58487.1"/>
    </source>
</evidence>
<comment type="caution">
    <text evidence="1">The sequence shown here is derived from an EMBL/GenBank/DDBJ whole genome shotgun (WGS) entry which is preliminary data.</text>
</comment>
<evidence type="ECO:0000313" key="2">
    <source>
        <dbReference type="Proteomes" id="UP001054945"/>
    </source>
</evidence>
<name>A0AAV4UKW6_CAEEX</name>
<organism evidence="1 2">
    <name type="scientific">Caerostris extrusa</name>
    <name type="common">Bark spider</name>
    <name type="synonym">Caerostris bankana</name>
    <dbReference type="NCBI Taxonomy" id="172846"/>
    <lineage>
        <taxon>Eukaryota</taxon>
        <taxon>Metazoa</taxon>
        <taxon>Ecdysozoa</taxon>
        <taxon>Arthropoda</taxon>
        <taxon>Chelicerata</taxon>
        <taxon>Arachnida</taxon>
        <taxon>Araneae</taxon>
        <taxon>Araneomorphae</taxon>
        <taxon>Entelegynae</taxon>
        <taxon>Araneoidea</taxon>
        <taxon>Araneidae</taxon>
        <taxon>Caerostris</taxon>
    </lineage>
</organism>
<gene>
    <name evidence="1" type="ORF">CEXT_700221</name>
</gene>
<accession>A0AAV4UKW6</accession>
<dbReference type="AlphaFoldDB" id="A0AAV4UKW6"/>
<keyword evidence="2" id="KW-1185">Reference proteome</keyword>
<proteinExistence type="predicted"/>